<organism evidence="1 2">
    <name type="scientific">Acipenser ruthenus</name>
    <name type="common">Sterlet sturgeon</name>
    <dbReference type="NCBI Taxonomy" id="7906"/>
    <lineage>
        <taxon>Eukaryota</taxon>
        <taxon>Metazoa</taxon>
        <taxon>Chordata</taxon>
        <taxon>Craniata</taxon>
        <taxon>Vertebrata</taxon>
        <taxon>Euteleostomi</taxon>
        <taxon>Actinopterygii</taxon>
        <taxon>Chondrostei</taxon>
        <taxon>Acipenseriformes</taxon>
        <taxon>Acipenseridae</taxon>
        <taxon>Acipenser</taxon>
    </lineage>
</organism>
<evidence type="ECO:0000313" key="2">
    <source>
        <dbReference type="Proteomes" id="UP000289886"/>
    </source>
</evidence>
<proteinExistence type="predicted"/>
<dbReference type="AlphaFoldDB" id="A0A444V4S1"/>
<reference evidence="1 2" key="1">
    <citation type="submission" date="2019-01" db="EMBL/GenBank/DDBJ databases">
        <title>Draft Genome and Complete Hox-Cluster Characterization of the Sterlet Sturgeon (Acipenser ruthenus).</title>
        <authorList>
            <person name="Wei Q."/>
        </authorList>
    </citation>
    <scope>NUCLEOTIDE SEQUENCE [LARGE SCALE GENOMIC DNA]</scope>
    <source>
        <strain evidence="1">WHYD16114868_AA</strain>
        <tissue evidence="1">Blood</tissue>
    </source>
</reference>
<comment type="caution">
    <text evidence="1">The sequence shown here is derived from an EMBL/GenBank/DDBJ whole genome shotgun (WGS) entry which is preliminary data.</text>
</comment>
<keyword evidence="2" id="KW-1185">Reference proteome</keyword>
<name>A0A444V4S1_ACIRT</name>
<evidence type="ECO:0000313" key="1">
    <source>
        <dbReference type="EMBL" id="RXM95406.1"/>
    </source>
</evidence>
<accession>A0A444V4S1</accession>
<protein>
    <submittedName>
        <fullName evidence="1">Uncharacterized protein</fullName>
    </submittedName>
</protein>
<sequence>MTTLRNTAKLTRPNQQSGSILHVVLITSAWLKVYTPALTLWDSSLRVLHRSSHGIVERFVMERFIVERFVMERFIVECFARVNRFEGEGGLCGEKLLVGEIWDGSFHKMCSTQLPLE</sequence>
<gene>
    <name evidence="1" type="ORF">EOD39_16915</name>
</gene>
<dbReference type="EMBL" id="SCEB01002415">
    <property type="protein sequence ID" value="RXM95406.1"/>
    <property type="molecule type" value="Genomic_DNA"/>
</dbReference>
<dbReference type="Proteomes" id="UP000289886">
    <property type="component" value="Unassembled WGS sequence"/>
</dbReference>